<dbReference type="GO" id="GO:0007091">
    <property type="term" value="P:metaphase/anaphase transition of mitotic cell cycle"/>
    <property type="evidence" value="ECO:0007669"/>
    <property type="project" value="TreeGrafter"/>
</dbReference>
<dbReference type="Gene3D" id="1.25.10.10">
    <property type="entry name" value="Leucine-rich Repeat Variant"/>
    <property type="match status" value="1"/>
</dbReference>
<dbReference type="EMBL" id="GALX01008159">
    <property type="protein sequence ID" value="JAB60307.1"/>
    <property type="molecule type" value="Transcribed_RNA"/>
</dbReference>
<dbReference type="GO" id="GO:0051301">
    <property type="term" value="P:cell division"/>
    <property type="evidence" value="ECO:0007669"/>
    <property type="project" value="UniProtKB-KW"/>
</dbReference>
<dbReference type="AlphaFoldDB" id="V5GF52"/>
<sequence>MELDVPQNLQVAGLLGIGLLYQGTAHRHMTEVLLSEIGRPPGPEMENSVDRESYSLAAGLSLGLVTLKHGGHPAGLSDLNVPDTLHYYMVGGNKRALTGRSVYEIS</sequence>
<accession>V5GF52</accession>
<dbReference type="PANTHER" id="PTHR12827:SF3">
    <property type="entry name" value="ANAPHASE-PROMOTING COMPLEX SUBUNIT 1"/>
    <property type="match status" value="1"/>
</dbReference>
<evidence type="ECO:0000313" key="5">
    <source>
        <dbReference type="EMBL" id="JAB60307.1"/>
    </source>
</evidence>
<proteinExistence type="inferred from homology"/>
<evidence type="ECO:0000256" key="1">
    <source>
        <dbReference type="ARBA" id="ARBA00010547"/>
    </source>
</evidence>
<organism evidence="5">
    <name type="scientific">Anoplophora glabripennis</name>
    <name type="common">Asian longhorn beetle</name>
    <name type="synonym">Anoplophora nobilis</name>
    <dbReference type="NCBI Taxonomy" id="217634"/>
    <lineage>
        <taxon>Eukaryota</taxon>
        <taxon>Metazoa</taxon>
        <taxon>Ecdysozoa</taxon>
        <taxon>Arthropoda</taxon>
        <taxon>Hexapoda</taxon>
        <taxon>Insecta</taxon>
        <taxon>Pterygota</taxon>
        <taxon>Neoptera</taxon>
        <taxon>Endopterygota</taxon>
        <taxon>Coleoptera</taxon>
        <taxon>Polyphaga</taxon>
        <taxon>Cucujiformia</taxon>
        <taxon>Chrysomeloidea</taxon>
        <taxon>Cerambycidae</taxon>
        <taxon>Lamiinae</taxon>
        <taxon>Lamiini</taxon>
        <taxon>Anoplophora</taxon>
    </lineage>
</organism>
<keyword evidence="2" id="KW-0132">Cell division</keyword>
<protein>
    <submittedName>
        <fullName evidence="5">Anaphase-promoting complex subunit 1</fullName>
    </submittedName>
</protein>
<evidence type="ECO:0000256" key="4">
    <source>
        <dbReference type="ARBA" id="ARBA00023306"/>
    </source>
</evidence>
<evidence type="ECO:0000256" key="3">
    <source>
        <dbReference type="ARBA" id="ARBA00022776"/>
    </source>
</evidence>
<dbReference type="OrthoDB" id="26401at2759"/>
<dbReference type="GO" id="GO:0070979">
    <property type="term" value="P:protein K11-linked ubiquitination"/>
    <property type="evidence" value="ECO:0007669"/>
    <property type="project" value="TreeGrafter"/>
</dbReference>
<dbReference type="PANTHER" id="PTHR12827">
    <property type="entry name" value="MEIOTIC CHECKPOINT REGULATOR TSG24 FAMILY MEMBER"/>
    <property type="match status" value="1"/>
</dbReference>
<comment type="similarity">
    <text evidence="1">Belongs to the APC1 family.</text>
</comment>
<dbReference type="InterPro" id="IPR024990">
    <property type="entry name" value="Apc1"/>
</dbReference>
<name>V5GF52_ANOGL</name>
<gene>
    <name evidence="5" type="primary">APC1</name>
</gene>
<dbReference type="GO" id="GO:0031145">
    <property type="term" value="P:anaphase-promoting complex-dependent catabolic process"/>
    <property type="evidence" value="ECO:0007669"/>
    <property type="project" value="TreeGrafter"/>
</dbReference>
<reference evidence="5" key="1">
    <citation type="submission" date="2013-07" db="EMBL/GenBank/DDBJ databases">
        <title>Midgut Transcriptome Profiling of Anoplphora glabripennis, a Lignocellulose Degrading, Wood-Boring Cerambycid.</title>
        <authorList>
            <person name="Scully E.D."/>
            <person name="Hoover K."/>
            <person name="Carlson J.E."/>
            <person name="Tien M."/>
            <person name="Geib S.M."/>
        </authorList>
    </citation>
    <scope>NUCLEOTIDE SEQUENCE</scope>
</reference>
<keyword evidence="4" id="KW-0131">Cell cycle</keyword>
<keyword evidence="3" id="KW-0498">Mitosis</keyword>
<dbReference type="GO" id="GO:0060090">
    <property type="term" value="F:molecular adaptor activity"/>
    <property type="evidence" value="ECO:0007669"/>
    <property type="project" value="TreeGrafter"/>
</dbReference>
<dbReference type="GO" id="GO:0005680">
    <property type="term" value="C:anaphase-promoting complex"/>
    <property type="evidence" value="ECO:0007669"/>
    <property type="project" value="InterPro"/>
</dbReference>
<evidence type="ECO:0000256" key="2">
    <source>
        <dbReference type="ARBA" id="ARBA00022618"/>
    </source>
</evidence>
<dbReference type="InterPro" id="IPR011989">
    <property type="entry name" value="ARM-like"/>
</dbReference>